<proteinExistence type="predicted"/>
<dbReference type="AlphaFoldDB" id="A0A7R9BXG2"/>
<reference evidence="1" key="1">
    <citation type="submission" date="2020-11" db="EMBL/GenBank/DDBJ databases">
        <authorList>
            <person name="Tran Van P."/>
        </authorList>
    </citation>
    <scope>NUCLEOTIDE SEQUENCE</scope>
</reference>
<evidence type="ECO:0008006" key="3">
    <source>
        <dbReference type="Google" id="ProtNLM"/>
    </source>
</evidence>
<dbReference type="GO" id="GO:0070876">
    <property type="term" value="C:SOSS complex"/>
    <property type="evidence" value="ECO:0007669"/>
    <property type="project" value="InterPro"/>
</dbReference>
<dbReference type="InterPro" id="IPR031821">
    <property type="entry name" value="SOSSC"/>
</dbReference>
<organism evidence="1">
    <name type="scientific">Notodromas monacha</name>
    <dbReference type="NCBI Taxonomy" id="399045"/>
    <lineage>
        <taxon>Eukaryota</taxon>
        <taxon>Metazoa</taxon>
        <taxon>Ecdysozoa</taxon>
        <taxon>Arthropoda</taxon>
        <taxon>Crustacea</taxon>
        <taxon>Oligostraca</taxon>
        <taxon>Ostracoda</taxon>
        <taxon>Podocopa</taxon>
        <taxon>Podocopida</taxon>
        <taxon>Cypridocopina</taxon>
        <taxon>Cypridoidea</taxon>
        <taxon>Cyprididae</taxon>
        <taxon>Notodromas</taxon>
    </lineage>
</organism>
<sequence length="98" mass="10744">MSDNAKEKPGLLNKKLAAAPVLNQEEESRKILENLQLRKNFLQQGTLRPGPTLPVMAVGSAKAQELLASAQAVSPGFYVYQDSKYGNNILPVIPRLKQ</sequence>
<dbReference type="GO" id="GO:0006281">
    <property type="term" value="P:DNA repair"/>
    <property type="evidence" value="ECO:0007669"/>
    <property type="project" value="InterPro"/>
</dbReference>
<protein>
    <recommendedName>
        <fullName evidence="3">SOSS complex subunit C</fullName>
    </recommendedName>
</protein>
<evidence type="ECO:0000313" key="2">
    <source>
        <dbReference type="Proteomes" id="UP000678499"/>
    </source>
</evidence>
<gene>
    <name evidence="1" type="ORF">NMOB1V02_LOCUS9899</name>
</gene>
<accession>A0A7R9BXG2</accession>
<dbReference type="EMBL" id="CAJPEX010003673">
    <property type="protein sequence ID" value="CAG0922422.1"/>
    <property type="molecule type" value="Genomic_DNA"/>
</dbReference>
<evidence type="ECO:0000313" key="1">
    <source>
        <dbReference type="EMBL" id="CAD7282270.1"/>
    </source>
</evidence>
<keyword evidence="2" id="KW-1185">Reference proteome</keyword>
<dbReference type="OrthoDB" id="419617at2759"/>
<dbReference type="EMBL" id="OA885710">
    <property type="protein sequence ID" value="CAD7282270.1"/>
    <property type="molecule type" value="Genomic_DNA"/>
</dbReference>
<dbReference type="Pfam" id="PF15925">
    <property type="entry name" value="SOSSC"/>
    <property type="match status" value="1"/>
</dbReference>
<dbReference type="Proteomes" id="UP000678499">
    <property type="component" value="Unassembled WGS sequence"/>
</dbReference>
<name>A0A7R9BXG2_9CRUS</name>